<reference evidence="2" key="1">
    <citation type="submission" date="2017-06" db="EMBL/GenBank/DDBJ databases">
        <authorList>
            <person name="Varghese N."/>
            <person name="Submissions S."/>
        </authorList>
    </citation>
    <scope>NUCLEOTIDE SEQUENCE [LARGE SCALE GENOMIC DNA]</scope>
    <source>
        <strain evidence="2">DSM 44485</strain>
    </source>
</reference>
<evidence type="ECO:0000313" key="1">
    <source>
        <dbReference type="EMBL" id="SNR42706.1"/>
    </source>
</evidence>
<name>A0A238W805_9ACTN</name>
<dbReference type="EMBL" id="FZNP01000002">
    <property type="protein sequence ID" value="SNR42706.1"/>
    <property type="molecule type" value="Genomic_DNA"/>
</dbReference>
<accession>A0A238W805</accession>
<proteinExistence type="predicted"/>
<evidence type="ECO:0008006" key="3">
    <source>
        <dbReference type="Google" id="ProtNLM"/>
    </source>
</evidence>
<protein>
    <recommendedName>
        <fullName evidence="3">Tachylectin</fullName>
    </recommendedName>
</protein>
<keyword evidence="2" id="KW-1185">Reference proteome</keyword>
<organism evidence="1 2">
    <name type="scientific">Actinomadura mexicana</name>
    <dbReference type="NCBI Taxonomy" id="134959"/>
    <lineage>
        <taxon>Bacteria</taxon>
        <taxon>Bacillati</taxon>
        <taxon>Actinomycetota</taxon>
        <taxon>Actinomycetes</taxon>
        <taxon>Streptosporangiales</taxon>
        <taxon>Thermomonosporaceae</taxon>
        <taxon>Actinomadura</taxon>
    </lineage>
</organism>
<evidence type="ECO:0000313" key="2">
    <source>
        <dbReference type="Proteomes" id="UP000198420"/>
    </source>
</evidence>
<dbReference type="AlphaFoldDB" id="A0A238W805"/>
<dbReference type="Proteomes" id="UP000198420">
    <property type="component" value="Unassembled WGS sequence"/>
</dbReference>
<gene>
    <name evidence="1" type="ORF">SAMN06265355_102813</name>
</gene>
<sequence>MKQQRSTWRPTALPVRHHACIAAAQSGDALVNASIGPNGEVIALWSAGADVQAVTSTTTQPGWAVFPDPRAPRPVTTRVTLHSPTLTNVITIPDFPLAHPAVQPLPDGRVLAVGARARWRQDGPDRNAIIYSADGTALTAETLGDGIEHVFTTGTGHVWVGYFDEGVYGNYGWGGADGPAPIGSCGLARFSPNLKADWRFPSHMDNPWGAISDCYALNVDADTAWTCYYTDFPIVRVHDGELTGWDGYGAAARALITDGSRIALYGGYSADRDRLIAGRLTDSQMRSTGDYRVVLPDGQELPRDARVIGRGPDLHILTDADWYRLDLSDIPAEP</sequence>